<evidence type="ECO:0000259" key="2">
    <source>
        <dbReference type="Pfam" id="PF05065"/>
    </source>
</evidence>
<dbReference type="Proteomes" id="UP000823918">
    <property type="component" value="Unassembled WGS sequence"/>
</dbReference>
<dbReference type="EMBL" id="DWWA01000053">
    <property type="protein sequence ID" value="HJC73207.1"/>
    <property type="molecule type" value="Genomic_DNA"/>
</dbReference>
<dbReference type="SUPFAM" id="SSF49464">
    <property type="entry name" value="Carboxypeptidase regulatory domain-like"/>
    <property type="match status" value="1"/>
</dbReference>
<comment type="caution">
    <text evidence="3">The sequence shown here is derived from an EMBL/GenBank/DDBJ whole genome shotgun (WGS) entry which is preliminary data.</text>
</comment>
<reference evidence="3" key="2">
    <citation type="submission" date="2021-04" db="EMBL/GenBank/DDBJ databases">
        <authorList>
            <person name="Gilroy R."/>
        </authorList>
    </citation>
    <scope>NUCLEOTIDE SEQUENCE</scope>
    <source>
        <strain evidence="3">5933</strain>
    </source>
</reference>
<protein>
    <submittedName>
        <fullName evidence="3">Phage major capsid protein</fullName>
    </submittedName>
</protein>
<organism evidence="3 4">
    <name type="scientific">Candidatus Ruthenibacterium merdavium</name>
    <dbReference type="NCBI Taxonomy" id="2838752"/>
    <lineage>
        <taxon>Bacteria</taxon>
        <taxon>Bacillati</taxon>
        <taxon>Bacillota</taxon>
        <taxon>Clostridia</taxon>
        <taxon>Eubacteriales</taxon>
        <taxon>Oscillospiraceae</taxon>
        <taxon>Ruthenibacterium</taxon>
    </lineage>
</organism>
<proteinExistence type="predicted"/>
<comment type="subcellular location">
    <subcellularLocation>
        <location evidence="1">Virion</location>
    </subcellularLocation>
</comment>
<feature type="domain" description="Phage capsid-like C-terminal" evidence="2">
    <location>
        <begin position="12"/>
        <end position="289"/>
    </location>
</feature>
<dbReference type="Gene3D" id="3.30.2400.10">
    <property type="entry name" value="Major capsid protein gp5"/>
    <property type="match status" value="1"/>
</dbReference>
<dbReference type="InterPro" id="IPR024455">
    <property type="entry name" value="Phage_capsid"/>
</dbReference>
<evidence type="ECO:0000313" key="4">
    <source>
        <dbReference type="Proteomes" id="UP000823918"/>
    </source>
</evidence>
<dbReference type="AlphaFoldDB" id="A0A9D2Q5F1"/>
<dbReference type="Gene3D" id="2.60.40.1120">
    <property type="entry name" value="Carboxypeptidase-like, regulatory domain"/>
    <property type="match status" value="1"/>
</dbReference>
<accession>A0A9D2Q5F1</accession>
<evidence type="ECO:0000256" key="1">
    <source>
        <dbReference type="ARBA" id="ARBA00004328"/>
    </source>
</evidence>
<dbReference type="Pfam" id="PF05065">
    <property type="entry name" value="Phage_capsid"/>
    <property type="match status" value="1"/>
</dbReference>
<name>A0A9D2Q5F1_9FIRM</name>
<dbReference type="SUPFAM" id="SSF56563">
    <property type="entry name" value="Major capsid protein gp5"/>
    <property type="match status" value="1"/>
</dbReference>
<dbReference type="Gene3D" id="3.30.2320.10">
    <property type="entry name" value="hypothetical protein PF0899 domain"/>
    <property type="match status" value="1"/>
</dbReference>
<reference evidence="3" key="1">
    <citation type="journal article" date="2021" name="PeerJ">
        <title>Extensive microbial diversity within the chicken gut microbiome revealed by metagenomics and culture.</title>
        <authorList>
            <person name="Gilroy R."/>
            <person name="Ravi A."/>
            <person name="Getino M."/>
            <person name="Pursley I."/>
            <person name="Horton D.L."/>
            <person name="Alikhan N.F."/>
            <person name="Baker D."/>
            <person name="Gharbi K."/>
            <person name="Hall N."/>
            <person name="Watson M."/>
            <person name="Adriaenssens E.M."/>
            <person name="Foster-Nyarko E."/>
            <person name="Jarju S."/>
            <person name="Secka A."/>
            <person name="Antonio M."/>
            <person name="Oren A."/>
            <person name="Chaudhuri R.R."/>
            <person name="La Ragione R."/>
            <person name="Hildebrand F."/>
            <person name="Pallen M.J."/>
        </authorList>
    </citation>
    <scope>NUCLEOTIDE SEQUENCE</scope>
    <source>
        <strain evidence="3">5933</strain>
    </source>
</reference>
<dbReference type="NCBIfam" id="TIGR01554">
    <property type="entry name" value="major_cap_HK97"/>
    <property type="match status" value="1"/>
</dbReference>
<sequence>MDAILRSKAEALIKEQITNTIMQDTPKNSIVMQLGKRLPNMTSQQTRVPVLSMLPMAYWVNGDTGYKQTSQQAWENVYIDAGELAVIVPIPEAVVNDASFDIVGEVIPRVQEEIGAKVDQAILFGINRPSNWQSDIFTMARQAGNNVTGGITYDTLLGTDGLFSKVEQAGYAVDGVIAAMTGRAAMRGIKDDAGRPIFVTDMQGATRYALDGAPMYFPENGSFDVSVAQMIAGNWGQLVYSIRQDIQTKILTEAVIQNPATKEIAYNLAQQDMIALRVTFRMGWALPNPATRLNPDRANVPFAYIEAGTPVTDYAATFTVQDSESTAVKGATVNVNGAILKTNESGKAVFHLRNGVYPYNVKASGYRTMTGEVEISGSTKDVTVKFPAKAE</sequence>
<gene>
    <name evidence="3" type="ORF">H9698_10520</name>
</gene>
<dbReference type="InterPro" id="IPR054612">
    <property type="entry name" value="Phage_capsid-like_C"/>
</dbReference>
<evidence type="ECO:0000313" key="3">
    <source>
        <dbReference type="EMBL" id="HJC73207.1"/>
    </source>
</evidence>
<dbReference type="InterPro" id="IPR008969">
    <property type="entry name" value="CarboxyPept-like_regulatory"/>
</dbReference>